<dbReference type="EMBL" id="JBBPBM010000026">
    <property type="protein sequence ID" value="KAK8539429.1"/>
    <property type="molecule type" value="Genomic_DNA"/>
</dbReference>
<sequence length="113" mass="12853">MGHFTVEMIHLLISEGNVLKKVICTRIEKQNKLEEMLDKMKGVDGGMMQRLIFEGNVLKEVTNNGIEKQNKLEEMLDTMKGVDGTILEDLFNVISKGFVDSQADITYLKDFEV</sequence>
<reference evidence="1 2" key="1">
    <citation type="journal article" date="2024" name="G3 (Bethesda)">
        <title>Genome assembly of Hibiscus sabdariffa L. provides insights into metabolisms of medicinal natural products.</title>
        <authorList>
            <person name="Kim T."/>
        </authorList>
    </citation>
    <scope>NUCLEOTIDE SEQUENCE [LARGE SCALE GENOMIC DNA]</scope>
    <source>
        <strain evidence="1">TK-2024</strain>
        <tissue evidence="1">Old leaves</tissue>
    </source>
</reference>
<organism evidence="1 2">
    <name type="scientific">Hibiscus sabdariffa</name>
    <name type="common">roselle</name>
    <dbReference type="NCBI Taxonomy" id="183260"/>
    <lineage>
        <taxon>Eukaryota</taxon>
        <taxon>Viridiplantae</taxon>
        <taxon>Streptophyta</taxon>
        <taxon>Embryophyta</taxon>
        <taxon>Tracheophyta</taxon>
        <taxon>Spermatophyta</taxon>
        <taxon>Magnoliopsida</taxon>
        <taxon>eudicotyledons</taxon>
        <taxon>Gunneridae</taxon>
        <taxon>Pentapetalae</taxon>
        <taxon>rosids</taxon>
        <taxon>malvids</taxon>
        <taxon>Malvales</taxon>
        <taxon>Malvaceae</taxon>
        <taxon>Malvoideae</taxon>
        <taxon>Hibiscus</taxon>
    </lineage>
</organism>
<protein>
    <submittedName>
        <fullName evidence="1">Uncharacterized protein</fullName>
    </submittedName>
</protein>
<name>A0ABR2DI37_9ROSI</name>
<evidence type="ECO:0000313" key="2">
    <source>
        <dbReference type="Proteomes" id="UP001472677"/>
    </source>
</evidence>
<gene>
    <name evidence="1" type="ORF">V6N12_043055</name>
</gene>
<keyword evidence="2" id="KW-1185">Reference proteome</keyword>
<comment type="caution">
    <text evidence="1">The sequence shown here is derived from an EMBL/GenBank/DDBJ whole genome shotgun (WGS) entry which is preliminary data.</text>
</comment>
<proteinExistence type="predicted"/>
<accession>A0ABR2DI37</accession>
<dbReference type="Proteomes" id="UP001472677">
    <property type="component" value="Unassembled WGS sequence"/>
</dbReference>
<evidence type="ECO:0000313" key="1">
    <source>
        <dbReference type="EMBL" id="KAK8539429.1"/>
    </source>
</evidence>